<dbReference type="EMBL" id="BMOD01000014">
    <property type="protein sequence ID" value="GGJ43840.1"/>
    <property type="molecule type" value="Genomic_DNA"/>
</dbReference>
<sequence>MQVFLKYTWAMTQGPSLDQLPMLLKDLQSRVQHGNRLHHKFLYQSSRPQNALERRMLQETINKLRQDIRDNREIHHTLNLWEGQAQTVRQLQEIRTFRGTLNAHEAVQEAVLLAAERLLEHPRPLTGKFGERSVLHLPLIEAVVREHQQGTEEVLELLQEAGEVAGQLEPDLLAHIREVQQRQDLDTQVFLKVVEGWQQIPDIEEFLPRLQKLQQDLHNWRVSILQLGQLFEGQKT</sequence>
<evidence type="ECO:0000313" key="2">
    <source>
        <dbReference type="Proteomes" id="UP000632222"/>
    </source>
</evidence>
<reference evidence="2" key="1">
    <citation type="journal article" date="2019" name="Int. J. Syst. Evol. Microbiol.">
        <title>The Global Catalogue of Microorganisms (GCM) 10K type strain sequencing project: providing services to taxonomists for standard genome sequencing and annotation.</title>
        <authorList>
            <consortium name="The Broad Institute Genomics Platform"/>
            <consortium name="The Broad Institute Genome Sequencing Center for Infectious Disease"/>
            <person name="Wu L."/>
            <person name="Ma J."/>
        </authorList>
    </citation>
    <scope>NUCLEOTIDE SEQUENCE [LARGE SCALE GENOMIC DNA]</scope>
    <source>
        <strain evidence="2">JCM 14370</strain>
    </source>
</reference>
<evidence type="ECO:0008006" key="3">
    <source>
        <dbReference type="Google" id="ProtNLM"/>
    </source>
</evidence>
<dbReference type="Proteomes" id="UP000632222">
    <property type="component" value="Unassembled WGS sequence"/>
</dbReference>
<proteinExistence type="predicted"/>
<comment type="caution">
    <text evidence="1">The sequence shown here is derived from an EMBL/GenBank/DDBJ whole genome shotgun (WGS) entry which is preliminary data.</text>
</comment>
<organism evidence="1 2">
    <name type="scientific">Deinococcus roseus</name>
    <dbReference type="NCBI Taxonomy" id="392414"/>
    <lineage>
        <taxon>Bacteria</taxon>
        <taxon>Thermotogati</taxon>
        <taxon>Deinococcota</taxon>
        <taxon>Deinococci</taxon>
        <taxon>Deinococcales</taxon>
        <taxon>Deinococcaceae</taxon>
        <taxon>Deinococcus</taxon>
    </lineage>
</organism>
<protein>
    <recommendedName>
        <fullName evidence="3">CHAD domain-containing protein</fullName>
    </recommendedName>
</protein>
<evidence type="ECO:0000313" key="1">
    <source>
        <dbReference type="EMBL" id="GGJ43840.1"/>
    </source>
</evidence>
<accession>A0ABQ2D5B8</accession>
<keyword evidence="2" id="KW-1185">Reference proteome</keyword>
<name>A0ABQ2D5B8_9DEIO</name>
<gene>
    <name evidence="1" type="ORF">GCM10008938_32660</name>
</gene>